<keyword evidence="6" id="KW-0325">Glycoprotein</keyword>
<feature type="transmembrane region" description="Helical" evidence="7">
    <location>
        <begin position="704"/>
        <end position="724"/>
    </location>
</feature>
<dbReference type="PROSITE" id="PS50156">
    <property type="entry name" value="SSD"/>
    <property type="match status" value="1"/>
</dbReference>
<protein>
    <submittedName>
        <fullName evidence="9">Daf-6</fullName>
    </submittedName>
</protein>
<feature type="transmembrane region" description="Helical" evidence="7">
    <location>
        <begin position="300"/>
        <end position="324"/>
    </location>
</feature>
<feature type="transmembrane region" description="Helical" evidence="7">
    <location>
        <begin position="400"/>
        <end position="424"/>
    </location>
</feature>
<name>A0ABY6K9R4_9ARAC</name>
<keyword evidence="5 7" id="KW-0472">Membrane</keyword>
<feature type="transmembrane region" description="Helical" evidence="7">
    <location>
        <begin position="796"/>
        <end position="821"/>
    </location>
</feature>
<evidence type="ECO:0000256" key="2">
    <source>
        <dbReference type="ARBA" id="ARBA00005585"/>
    </source>
</evidence>
<evidence type="ECO:0000256" key="5">
    <source>
        <dbReference type="ARBA" id="ARBA00023136"/>
    </source>
</evidence>
<dbReference type="InterPro" id="IPR000731">
    <property type="entry name" value="SSD"/>
</dbReference>
<dbReference type="Pfam" id="PF02460">
    <property type="entry name" value="Patched"/>
    <property type="match status" value="1"/>
</dbReference>
<dbReference type="PANTHER" id="PTHR10796:SF92">
    <property type="entry name" value="PATCHED-RELATED, ISOFORM A"/>
    <property type="match status" value="1"/>
</dbReference>
<dbReference type="Gene3D" id="1.20.1640.10">
    <property type="entry name" value="Multidrug efflux transporter AcrB transmembrane domain"/>
    <property type="match status" value="2"/>
</dbReference>
<evidence type="ECO:0000256" key="1">
    <source>
        <dbReference type="ARBA" id="ARBA00004141"/>
    </source>
</evidence>
<dbReference type="PANTHER" id="PTHR10796">
    <property type="entry name" value="PATCHED-RELATED"/>
    <property type="match status" value="1"/>
</dbReference>
<comment type="subcellular location">
    <subcellularLocation>
        <location evidence="1">Membrane</location>
        <topology evidence="1">Multi-pass membrane protein</topology>
    </subcellularLocation>
</comment>
<sequence length="924" mass="105005">MIHSNVVDRSVSRFFGWLGLLVGQYPSYFLICTVMLTGLLVTGFQRGRYNGDPEYLFTPTEGRSKVERNILQALFPMNESENFDMGRVAALKMFGRVLIMAKDGGTVLRPEIMKVVKDFDLIIRNITVNLEGRDLVYEDICARKRGRCYSNDILDFPNGIPQFQNGSYIIKWPLMISRKTFKVNFYGAFLGGVETDAEGYVLSATVAKIGYQLDRANPKLAKVLPEWEDKFLNLFHHLHSRYPNLTISYLVSKSLSEEIEKNADTAFPYFSITVVVMITFSVSSCIMLDAVRSKPWLGVLGFISSMMAVGSAFGFMIYLGVMVIGINSVIPFLMIGIGMDDTFVLLAAWRRTDRSASVASRMSVAYRQAGVSITVTSLTNFISFWVGLSTPFPAMKVFCSYTAVAVLFTYLYHITFFGACMTLAGRLEARNLHSLTLLPSTPKSLAKNRGPWFRLFCTGGRNPEDPDNPDDNEDHYMMVWFRDKMGTALESTRVKIIVFIGFGLYLALAGWGIAHLEEGIQFQELTRYDSYAAKYFEIEYQHFQRYPFRIQILLNSTINYADPQIQHDVEAMVQRFEANSFIEAKYLTESWLRVFLRFLKDRRTSYFLENYNLTKKEDFIHVLRHVFFRFEPARHFENDVLFNENFTEIIATRYIVQSGPVTEAVTVKKFISEMRAIADSSPFNISIYHFYFVLLEQLLFIRDITIQAIVVAAIVMMFVIFIFIPNPVCAFWVAFSIVSIEIGVVGYMALWHVTLNITSMVCLIMCIGFSVDYSAHISHAFISSKKESISERMREALFYVGMPIFQGSVSTMIGVIALAFAPSHMFIGFFKTVFLVILFAGLHGLIILPVLLSIPYEKLKNNLEAFKKRLFETCFAKGTSKNTVTLEKISPIQTPNNQITVVEVATSPQEPVACVNDGFVEEPL</sequence>
<feature type="transmembrane region" description="Helical" evidence="7">
    <location>
        <begin position="369"/>
        <end position="388"/>
    </location>
</feature>
<proteinExistence type="inferred from homology"/>
<keyword evidence="4 7" id="KW-1133">Transmembrane helix</keyword>
<gene>
    <name evidence="9" type="ORF">LAZ67_3000671</name>
</gene>
<dbReference type="InterPro" id="IPR051697">
    <property type="entry name" value="Patched_domain-protein"/>
</dbReference>
<comment type="similarity">
    <text evidence="2">Belongs to the patched family.</text>
</comment>
<evidence type="ECO:0000313" key="10">
    <source>
        <dbReference type="Proteomes" id="UP001235939"/>
    </source>
</evidence>
<feature type="transmembrane region" description="Helical" evidence="7">
    <location>
        <begin position="266"/>
        <end position="288"/>
    </location>
</feature>
<dbReference type="Proteomes" id="UP001235939">
    <property type="component" value="Chromosome 03"/>
</dbReference>
<feature type="transmembrane region" description="Helical" evidence="7">
    <location>
        <begin position="757"/>
        <end position="775"/>
    </location>
</feature>
<feature type="transmembrane region" description="Helical" evidence="7">
    <location>
        <begin position="330"/>
        <end position="349"/>
    </location>
</feature>
<feature type="domain" description="SSD" evidence="8">
    <location>
        <begin position="266"/>
        <end position="423"/>
    </location>
</feature>
<evidence type="ECO:0000256" key="7">
    <source>
        <dbReference type="SAM" id="Phobius"/>
    </source>
</evidence>
<organism evidence="9 10">
    <name type="scientific">Cordylochernes scorpioides</name>
    <dbReference type="NCBI Taxonomy" id="51811"/>
    <lineage>
        <taxon>Eukaryota</taxon>
        <taxon>Metazoa</taxon>
        <taxon>Ecdysozoa</taxon>
        <taxon>Arthropoda</taxon>
        <taxon>Chelicerata</taxon>
        <taxon>Arachnida</taxon>
        <taxon>Pseudoscorpiones</taxon>
        <taxon>Cheliferoidea</taxon>
        <taxon>Chernetidae</taxon>
        <taxon>Cordylochernes</taxon>
    </lineage>
</organism>
<feature type="transmembrane region" description="Helical" evidence="7">
    <location>
        <begin position="833"/>
        <end position="854"/>
    </location>
</feature>
<dbReference type="InterPro" id="IPR003392">
    <property type="entry name" value="PTHD_SSD"/>
</dbReference>
<accession>A0ABY6K9R4</accession>
<evidence type="ECO:0000259" key="8">
    <source>
        <dbReference type="PROSITE" id="PS50156"/>
    </source>
</evidence>
<evidence type="ECO:0000256" key="4">
    <source>
        <dbReference type="ARBA" id="ARBA00022989"/>
    </source>
</evidence>
<evidence type="ECO:0000256" key="6">
    <source>
        <dbReference type="ARBA" id="ARBA00023180"/>
    </source>
</evidence>
<feature type="transmembrane region" description="Helical" evidence="7">
    <location>
        <begin position="494"/>
        <end position="514"/>
    </location>
</feature>
<reference evidence="9 10" key="1">
    <citation type="submission" date="2022-01" db="EMBL/GenBank/DDBJ databases">
        <title>A chromosomal length assembly of Cordylochernes scorpioides.</title>
        <authorList>
            <person name="Zeh D."/>
            <person name="Zeh J."/>
        </authorList>
    </citation>
    <scope>NUCLEOTIDE SEQUENCE [LARGE SCALE GENOMIC DNA]</scope>
    <source>
        <strain evidence="9">IN4F17</strain>
        <tissue evidence="9">Whole Body</tissue>
    </source>
</reference>
<feature type="transmembrane region" description="Helical" evidence="7">
    <location>
        <begin position="731"/>
        <end position="751"/>
    </location>
</feature>
<evidence type="ECO:0000256" key="3">
    <source>
        <dbReference type="ARBA" id="ARBA00022692"/>
    </source>
</evidence>
<evidence type="ECO:0000313" key="9">
    <source>
        <dbReference type="EMBL" id="UYV64430.1"/>
    </source>
</evidence>
<dbReference type="SUPFAM" id="SSF82866">
    <property type="entry name" value="Multidrug efflux transporter AcrB transmembrane domain"/>
    <property type="match status" value="2"/>
</dbReference>
<dbReference type="EMBL" id="CP092865">
    <property type="protein sequence ID" value="UYV64430.1"/>
    <property type="molecule type" value="Genomic_DNA"/>
</dbReference>
<keyword evidence="10" id="KW-1185">Reference proteome</keyword>
<keyword evidence="3 7" id="KW-0812">Transmembrane</keyword>